<evidence type="ECO:0000313" key="1">
    <source>
        <dbReference type="EMBL" id="HHF08771.1"/>
    </source>
</evidence>
<dbReference type="EMBL" id="DRTH01000196">
    <property type="protein sequence ID" value="HHF08771.1"/>
    <property type="molecule type" value="Genomic_DNA"/>
</dbReference>
<feature type="non-terminal residue" evidence="1">
    <location>
        <position position="151"/>
    </location>
</feature>
<evidence type="ECO:0008006" key="2">
    <source>
        <dbReference type="Google" id="ProtNLM"/>
    </source>
</evidence>
<comment type="caution">
    <text evidence="1">The sequence shown here is derived from an EMBL/GenBank/DDBJ whole genome shotgun (WGS) entry which is preliminary data.</text>
</comment>
<organism evidence="1">
    <name type="scientific">Kosmotoga arenicorallina</name>
    <dbReference type="NCBI Taxonomy" id="688066"/>
    <lineage>
        <taxon>Bacteria</taxon>
        <taxon>Thermotogati</taxon>
        <taxon>Thermotogota</taxon>
        <taxon>Thermotogae</taxon>
        <taxon>Kosmotogales</taxon>
        <taxon>Kosmotogaceae</taxon>
        <taxon>Kosmotoga</taxon>
    </lineage>
</organism>
<gene>
    <name evidence="1" type="ORF">ENL26_03245</name>
</gene>
<sequence>MLVEGVELEFQQKISQLTIGCPYNEIDRDIVKLLFRTGFTSVSSCFDSREILIFREIFPFMTVKDEPNIVFGSTEKDLTVEFGETIRVFTPDHLNRLFAPVAAALIFFSVMKGKSSSVSIKNIRLPVSLEHLPSKAKVLVVGAGGLGSPAI</sequence>
<accession>A0A7C5HXS6</accession>
<name>A0A7C5HXS6_9BACT</name>
<dbReference type="Proteomes" id="UP000886129">
    <property type="component" value="Unassembled WGS sequence"/>
</dbReference>
<reference evidence="1" key="1">
    <citation type="journal article" date="2020" name="mSystems">
        <title>Genome- and Community-Level Interaction Insights into Carbon Utilization and Element Cycling Functions of Hydrothermarchaeota in Hydrothermal Sediment.</title>
        <authorList>
            <person name="Zhou Z."/>
            <person name="Liu Y."/>
            <person name="Xu W."/>
            <person name="Pan J."/>
            <person name="Luo Z.H."/>
            <person name="Li M."/>
        </authorList>
    </citation>
    <scope>NUCLEOTIDE SEQUENCE [LARGE SCALE GENOMIC DNA]</scope>
    <source>
        <strain evidence="1">HyVt-80</strain>
    </source>
</reference>
<dbReference type="AlphaFoldDB" id="A0A7C5HXS6"/>
<protein>
    <recommendedName>
        <fullName evidence="2">THIF-type NAD/FAD binding fold domain-containing protein</fullName>
    </recommendedName>
</protein>
<proteinExistence type="predicted"/>